<accession>A0A917NIV0</accession>
<dbReference type="PANTHER" id="PTHR34475">
    <property type="match status" value="1"/>
</dbReference>
<evidence type="ECO:0000256" key="2">
    <source>
        <dbReference type="SAM" id="Phobius"/>
    </source>
</evidence>
<sequence length="345" mass="36476">MEDERLRELGMRLKRERERLGLDLGRVQAETKIRTRYLEAIEAGDWSVLPGEVYARGFVRTYARFLGLDGSALLREFLDSSDQPSAMAGNTSAPGPNPDRTPASAQPTGQGVSMPRSGPSKAMPSARVPAASAPPVYRTRRRAADVHRTPRGWAGQVFVVAGILVLLAGGVWYLNRHPGGRATTGTPAPTQTPNTQTGSGAGGTSHSHTGMSNTARHPKRPTSPAPLRTTVIAAPFDPHRLVQTYAVATTLPLSVTMSVTSPCWVSVSADGQTVDVSEILQPGSPRSWQGEQTVSIRLGHVQGVQLSVNGQQVPLPATNAAIDVVFNRTPPGPPNGQTGSPSAGP</sequence>
<organism evidence="4 5">
    <name type="scientific">Alicyclobacillus cellulosilyticus</name>
    <dbReference type="NCBI Taxonomy" id="1003997"/>
    <lineage>
        <taxon>Bacteria</taxon>
        <taxon>Bacillati</taxon>
        <taxon>Bacillota</taxon>
        <taxon>Bacilli</taxon>
        <taxon>Bacillales</taxon>
        <taxon>Alicyclobacillaceae</taxon>
        <taxon>Alicyclobacillus</taxon>
    </lineage>
</organism>
<evidence type="ECO:0000256" key="1">
    <source>
        <dbReference type="SAM" id="MobiDB-lite"/>
    </source>
</evidence>
<comment type="caution">
    <text evidence="4">The sequence shown here is derived from an EMBL/GenBank/DDBJ whole genome shotgun (WGS) entry which is preliminary data.</text>
</comment>
<dbReference type="InterPro" id="IPR050400">
    <property type="entry name" value="Bact_Cytoskel_RodZ"/>
</dbReference>
<gene>
    <name evidence="4" type="ORF">GCM10010885_12180</name>
</gene>
<evidence type="ECO:0000313" key="4">
    <source>
        <dbReference type="EMBL" id="GGJ04554.1"/>
    </source>
</evidence>
<dbReference type="Pfam" id="PF13413">
    <property type="entry name" value="HTH_25"/>
    <property type="match status" value="1"/>
</dbReference>
<keyword evidence="5" id="KW-1185">Reference proteome</keyword>
<dbReference type="GO" id="GO:0003677">
    <property type="term" value="F:DNA binding"/>
    <property type="evidence" value="ECO:0007669"/>
    <property type="project" value="InterPro"/>
</dbReference>
<feature type="transmembrane region" description="Helical" evidence="2">
    <location>
        <begin position="153"/>
        <end position="174"/>
    </location>
</feature>
<dbReference type="EMBL" id="BMOY01000015">
    <property type="protein sequence ID" value="GGJ04554.1"/>
    <property type="molecule type" value="Genomic_DNA"/>
</dbReference>
<evidence type="ECO:0000259" key="3">
    <source>
        <dbReference type="Pfam" id="PF13464"/>
    </source>
</evidence>
<name>A0A917NIV0_9BACL</name>
<protein>
    <submittedName>
        <fullName evidence="4">XRE family transcriptional regulator</fullName>
    </submittedName>
</protein>
<feature type="compositionally biased region" description="Polar residues" evidence="1">
    <location>
        <begin position="83"/>
        <end position="94"/>
    </location>
</feature>
<evidence type="ECO:0000313" key="5">
    <source>
        <dbReference type="Proteomes" id="UP000637695"/>
    </source>
</evidence>
<dbReference type="Pfam" id="PF13464">
    <property type="entry name" value="RodZ_C"/>
    <property type="match status" value="1"/>
</dbReference>
<dbReference type="RefSeq" id="WP_188881803.1">
    <property type="nucleotide sequence ID" value="NZ_BMOY01000015.1"/>
</dbReference>
<feature type="compositionally biased region" description="Low complexity" evidence="1">
    <location>
        <begin position="124"/>
        <end position="136"/>
    </location>
</feature>
<feature type="compositionally biased region" description="Low complexity" evidence="1">
    <location>
        <begin position="182"/>
        <end position="214"/>
    </location>
</feature>
<keyword evidence="2" id="KW-1133">Transmembrane helix</keyword>
<feature type="domain" description="Cytoskeleton protein RodZ-like C-terminal" evidence="3">
    <location>
        <begin position="257"/>
        <end position="318"/>
    </location>
</feature>
<dbReference type="AlphaFoldDB" id="A0A917NIV0"/>
<proteinExistence type="predicted"/>
<dbReference type="Gene3D" id="1.10.260.40">
    <property type="entry name" value="lambda repressor-like DNA-binding domains"/>
    <property type="match status" value="1"/>
</dbReference>
<feature type="region of interest" description="Disordered" evidence="1">
    <location>
        <begin position="83"/>
        <end position="143"/>
    </location>
</feature>
<dbReference type="InterPro" id="IPR010982">
    <property type="entry name" value="Lambda_DNA-bd_dom_sf"/>
</dbReference>
<feature type="region of interest" description="Disordered" evidence="1">
    <location>
        <begin position="182"/>
        <end position="225"/>
    </location>
</feature>
<reference evidence="4" key="2">
    <citation type="submission" date="2020-09" db="EMBL/GenBank/DDBJ databases">
        <authorList>
            <person name="Sun Q."/>
            <person name="Ohkuma M."/>
        </authorList>
    </citation>
    <scope>NUCLEOTIDE SEQUENCE</scope>
    <source>
        <strain evidence="4">JCM 18487</strain>
    </source>
</reference>
<keyword evidence="2" id="KW-0472">Membrane</keyword>
<keyword evidence="2" id="KW-0812">Transmembrane</keyword>
<dbReference type="Proteomes" id="UP000637695">
    <property type="component" value="Unassembled WGS sequence"/>
</dbReference>
<reference evidence="4" key="1">
    <citation type="journal article" date="2014" name="Int. J. Syst. Evol. Microbiol.">
        <title>Complete genome sequence of Corynebacterium casei LMG S-19264T (=DSM 44701T), isolated from a smear-ripened cheese.</title>
        <authorList>
            <consortium name="US DOE Joint Genome Institute (JGI-PGF)"/>
            <person name="Walter F."/>
            <person name="Albersmeier A."/>
            <person name="Kalinowski J."/>
            <person name="Ruckert C."/>
        </authorList>
    </citation>
    <scope>NUCLEOTIDE SEQUENCE</scope>
    <source>
        <strain evidence="4">JCM 18487</strain>
    </source>
</reference>
<dbReference type="InterPro" id="IPR025194">
    <property type="entry name" value="RodZ-like_C"/>
</dbReference>
<dbReference type="PANTHER" id="PTHR34475:SF1">
    <property type="entry name" value="CYTOSKELETON PROTEIN RODZ"/>
    <property type="match status" value="1"/>
</dbReference>